<feature type="active site" description="Nucleophile" evidence="6">
    <location>
        <position position="106"/>
    </location>
</feature>
<feature type="domain" description="LD-carboxypeptidase N-terminal" evidence="7">
    <location>
        <begin position="10"/>
        <end position="125"/>
    </location>
</feature>
<dbReference type="InterPro" id="IPR040449">
    <property type="entry name" value="Peptidase_S66_N"/>
</dbReference>
<dbReference type="Pfam" id="PF17676">
    <property type="entry name" value="Peptidase_S66C"/>
    <property type="match status" value="1"/>
</dbReference>
<evidence type="ECO:0000313" key="10">
    <source>
        <dbReference type="Proteomes" id="UP000267268"/>
    </source>
</evidence>
<dbReference type="Pfam" id="PF02016">
    <property type="entry name" value="Peptidase_S66"/>
    <property type="match status" value="1"/>
</dbReference>
<dbReference type="Gene3D" id="3.50.30.60">
    <property type="entry name" value="LD-carboxypeptidase A C-terminal domain-like"/>
    <property type="match status" value="1"/>
</dbReference>
<evidence type="ECO:0000256" key="5">
    <source>
        <dbReference type="ARBA" id="ARBA00022825"/>
    </source>
</evidence>
<comment type="similarity">
    <text evidence="1">Belongs to the peptidase S66 family.</text>
</comment>
<evidence type="ECO:0000256" key="1">
    <source>
        <dbReference type="ARBA" id="ARBA00010233"/>
    </source>
</evidence>
<evidence type="ECO:0000256" key="6">
    <source>
        <dbReference type="PIRSR" id="PIRSR028757-1"/>
    </source>
</evidence>
<dbReference type="InterPro" id="IPR029062">
    <property type="entry name" value="Class_I_gatase-like"/>
</dbReference>
<keyword evidence="3" id="KW-0645">Protease</keyword>
<evidence type="ECO:0000259" key="7">
    <source>
        <dbReference type="Pfam" id="PF02016"/>
    </source>
</evidence>
<sequence>MESLKRGDKVTVIAGSGKVNIEAVLQGIEILRSWGLVISDDQEWAAEWGNLAGHDSRRISRLQKELDNPDIKAIFMARGGYGLTRIIDRLDWARFIDHPKWLIGFSDVTALHNCLNNLGYKSIHAPMVAQFARKELSESVEQLRKLLFKDEVPVLHGKVNESFSNQVIEGEIVGGNLCMLADQIGTYSELEIEGKILLIEEVGEKPYQIDRMMTRLKRSGDLKHVKAIIMGQFSMVPEEEAPLFPLSIKQIIKEKVDVPVITNVTCGHEAPNTPIILGGIYKIKCNNSEAEIQYIQ</sequence>
<dbReference type="GO" id="GO:0006508">
    <property type="term" value="P:proteolysis"/>
    <property type="evidence" value="ECO:0007669"/>
    <property type="project" value="UniProtKB-KW"/>
</dbReference>
<proteinExistence type="inferred from homology"/>
<dbReference type="AlphaFoldDB" id="A0A3S9NZR1"/>
<dbReference type="InterPro" id="IPR040921">
    <property type="entry name" value="Peptidase_S66C"/>
</dbReference>
<organism evidence="9 10">
    <name type="scientific">Flammeovirga pectinis</name>
    <dbReference type="NCBI Taxonomy" id="2494373"/>
    <lineage>
        <taxon>Bacteria</taxon>
        <taxon>Pseudomonadati</taxon>
        <taxon>Bacteroidota</taxon>
        <taxon>Cytophagia</taxon>
        <taxon>Cytophagales</taxon>
        <taxon>Flammeovirgaceae</taxon>
        <taxon>Flammeovirga</taxon>
    </lineage>
</organism>
<dbReference type="SUPFAM" id="SSF52317">
    <property type="entry name" value="Class I glutamine amidotransferase-like"/>
    <property type="match status" value="1"/>
</dbReference>
<dbReference type="InterPro" id="IPR027478">
    <property type="entry name" value="LdcA_N"/>
</dbReference>
<dbReference type="PANTHER" id="PTHR30237">
    <property type="entry name" value="MURAMOYLTETRAPEPTIDE CARBOXYPEPTIDASE"/>
    <property type="match status" value="1"/>
</dbReference>
<protein>
    <submittedName>
        <fullName evidence="9">LD-carboxypeptidase</fullName>
    </submittedName>
</protein>
<dbReference type="EMBL" id="CP034562">
    <property type="protein sequence ID" value="AZQ61419.1"/>
    <property type="molecule type" value="Genomic_DNA"/>
</dbReference>
<evidence type="ECO:0000256" key="4">
    <source>
        <dbReference type="ARBA" id="ARBA00022801"/>
    </source>
</evidence>
<evidence type="ECO:0000256" key="2">
    <source>
        <dbReference type="ARBA" id="ARBA00022645"/>
    </source>
</evidence>
<keyword evidence="4" id="KW-0378">Hydrolase</keyword>
<dbReference type="GO" id="GO:0008236">
    <property type="term" value="F:serine-type peptidase activity"/>
    <property type="evidence" value="ECO:0007669"/>
    <property type="project" value="UniProtKB-KW"/>
</dbReference>
<dbReference type="InterPro" id="IPR027461">
    <property type="entry name" value="Carboxypeptidase_A_C_sf"/>
</dbReference>
<gene>
    <name evidence="9" type="ORF">EI427_04020</name>
</gene>
<evidence type="ECO:0000313" key="9">
    <source>
        <dbReference type="EMBL" id="AZQ61419.1"/>
    </source>
</evidence>
<evidence type="ECO:0000256" key="3">
    <source>
        <dbReference type="ARBA" id="ARBA00022670"/>
    </source>
</evidence>
<keyword evidence="2 9" id="KW-0121">Carboxypeptidase</keyword>
<evidence type="ECO:0000259" key="8">
    <source>
        <dbReference type="Pfam" id="PF17676"/>
    </source>
</evidence>
<reference evidence="9 10" key="1">
    <citation type="submission" date="2018-12" db="EMBL/GenBank/DDBJ databases">
        <title>Flammeovirga pectinis sp. nov., isolated from the gut of the Korean scallop, Patinopecten yessoensis.</title>
        <authorList>
            <person name="Bae J.-W."/>
            <person name="Jeong Y.-S."/>
            <person name="Kang W."/>
        </authorList>
    </citation>
    <scope>NUCLEOTIDE SEQUENCE [LARGE SCALE GENOMIC DNA]</scope>
    <source>
        <strain evidence="9 10">L12M1</strain>
    </source>
</reference>
<feature type="domain" description="LD-carboxypeptidase C-terminal" evidence="8">
    <location>
        <begin position="169"/>
        <end position="280"/>
    </location>
</feature>
<accession>A0A3S9NZR1</accession>
<dbReference type="PIRSF" id="PIRSF028757">
    <property type="entry name" value="LD-carboxypeptidase"/>
    <property type="match status" value="1"/>
</dbReference>
<feature type="active site" description="Charge relay system" evidence="6">
    <location>
        <position position="268"/>
    </location>
</feature>
<name>A0A3S9NZR1_9BACT</name>
<dbReference type="SUPFAM" id="SSF141986">
    <property type="entry name" value="LD-carboxypeptidase A C-terminal domain-like"/>
    <property type="match status" value="1"/>
</dbReference>
<keyword evidence="5" id="KW-0720">Serine protease</keyword>
<dbReference type="RefSeq" id="WP_126611885.1">
    <property type="nucleotide sequence ID" value="NZ_CP034562.1"/>
</dbReference>
<dbReference type="KEGG" id="fll:EI427_04020"/>
<dbReference type="InterPro" id="IPR003507">
    <property type="entry name" value="S66_fam"/>
</dbReference>
<dbReference type="Proteomes" id="UP000267268">
    <property type="component" value="Chromosome 1"/>
</dbReference>
<feature type="active site" description="Charge relay system" evidence="6">
    <location>
        <position position="200"/>
    </location>
</feature>
<dbReference type="Gene3D" id="3.40.50.10740">
    <property type="entry name" value="Class I glutamine amidotransferase-like"/>
    <property type="match status" value="1"/>
</dbReference>
<dbReference type="CDD" id="cd07025">
    <property type="entry name" value="Peptidase_S66"/>
    <property type="match status" value="1"/>
</dbReference>
<dbReference type="GO" id="GO:0004180">
    <property type="term" value="F:carboxypeptidase activity"/>
    <property type="evidence" value="ECO:0007669"/>
    <property type="project" value="UniProtKB-KW"/>
</dbReference>
<dbReference type="PANTHER" id="PTHR30237:SF2">
    <property type="entry name" value="MUREIN TETRAPEPTIDE CARBOXYPEPTIDASE"/>
    <property type="match status" value="1"/>
</dbReference>
<dbReference type="OrthoDB" id="9807329at2"/>
<keyword evidence="10" id="KW-1185">Reference proteome</keyword>